<dbReference type="SMART" id="SM00421">
    <property type="entry name" value="HTH_LUXR"/>
    <property type="match status" value="1"/>
</dbReference>
<dbReference type="SUPFAM" id="SSF75516">
    <property type="entry name" value="Pheromone-binding domain of LuxR-like quorum-sensing transcription factors"/>
    <property type="match status" value="1"/>
</dbReference>
<dbReference type="InterPro" id="IPR016032">
    <property type="entry name" value="Sig_transdc_resp-reg_C-effctor"/>
</dbReference>
<dbReference type="InterPro" id="IPR036693">
    <property type="entry name" value="TF_LuxR_autoind-bd_dom_sf"/>
</dbReference>
<proteinExistence type="predicted"/>
<reference evidence="5 6" key="1">
    <citation type="submission" date="2019-04" db="EMBL/GenBank/DDBJ databases">
        <title>Trinickia sp. 7GSK02, isolated from subtropical forest soil.</title>
        <authorList>
            <person name="Gao Z.-H."/>
            <person name="Qiu L.-H."/>
        </authorList>
    </citation>
    <scope>NUCLEOTIDE SEQUENCE [LARGE SCALE GENOMIC DNA]</scope>
    <source>
        <strain evidence="5 6">7GSK02</strain>
    </source>
</reference>
<keyword evidence="3" id="KW-0804">Transcription</keyword>
<feature type="domain" description="HTH luxR-type" evidence="4">
    <location>
        <begin position="169"/>
        <end position="234"/>
    </location>
</feature>
<dbReference type="PROSITE" id="PS50043">
    <property type="entry name" value="HTH_LUXR_2"/>
    <property type="match status" value="1"/>
</dbReference>
<dbReference type="PROSITE" id="PS00622">
    <property type="entry name" value="HTH_LUXR_1"/>
    <property type="match status" value="1"/>
</dbReference>
<dbReference type="PRINTS" id="PR00038">
    <property type="entry name" value="HTHLUXR"/>
</dbReference>
<dbReference type="InterPro" id="IPR005143">
    <property type="entry name" value="TF_LuxR_autoind-bd_dom"/>
</dbReference>
<dbReference type="Gene3D" id="3.30.450.80">
    <property type="entry name" value="Transcription factor LuxR-like, autoinducer-binding domain"/>
    <property type="match status" value="1"/>
</dbReference>
<gene>
    <name evidence="5" type="ORF">FAZ69_03100</name>
</gene>
<name>A0A4U1IG35_9BURK</name>
<evidence type="ECO:0000313" key="6">
    <source>
        <dbReference type="Proteomes" id="UP000305539"/>
    </source>
</evidence>
<dbReference type="InterPro" id="IPR036388">
    <property type="entry name" value="WH-like_DNA-bd_sf"/>
</dbReference>
<evidence type="ECO:0000313" key="5">
    <source>
        <dbReference type="EMBL" id="TKC92736.1"/>
    </source>
</evidence>
<dbReference type="Proteomes" id="UP000305539">
    <property type="component" value="Unassembled WGS sequence"/>
</dbReference>
<keyword evidence="1" id="KW-0805">Transcription regulation</keyword>
<evidence type="ECO:0000259" key="4">
    <source>
        <dbReference type="PROSITE" id="PS50043"/>
    </source>
</evidence>
<dbReference type="OrthoDB" id="9774661at2"/>
<dbReference type="GO" id="GO:0006355">
    <property type="term" value="P:regulation of DNA-templated transcription"/>
    <property type="evidence" value="ECO:0007669"/>
    <property type="project" value="InterPro"/>
</dbReference>
<sequence length="239" mass="26554">MELIWQDAFQRFHSAKNEQLLFAEIADFSKQLGFEYCCYGIRVPLPVSKPSVAIFDTYPKGWMKHYQESNYIEIDSTVRAAMSTTGLIVWPDSPPDDSPQLWEDARDFGLAVGVAHSSWAAHGVCGLLTISRSSDLLTPSEINDLTLKTNWLANMAHTLMSRFLVPKLAPEASVVLTPREREVLCWTGEGKTSCEIGQILNISERTVNFHVNNVLLKLSATNKVQAVVKAIAMGLVDSP</sequence>
<dbReference type="InterPro" id="IPR000792">
    <property type="entry name" value="Tscrpt_reg_LuxR_C"/>
</dbReference>
<evidence type="ECO:0000256" key="1">
    <source>
        <dbReference type="ARBA" id="ARBA00023015"/>
    </source>
</evidence>
<keyword evidence="2" id="KW-0238">DNA-binding</keyword>
<evidence type="ECO:0000256" key="3">
    <source>
        <dbReference type="ARBA" id="ARBA00023163"/>
    </source>
</evidence>
<dbReference type="Pfam" id="PF03472">
    <property type="entry name" value="Autoind_bind"/>
    <property type="match status" value="1"/>
</dbReference>
<protein>
    <submittedName>
        <fullName evidence="5">LuxR family transcriptional regulator</fullName>
    </submittedName>
</protein>
<dbReference type="CDD" id="cd06170">
    <property type="entry name" value="LuxR_C_like"/>
    <property type="match status" value="1"/>
</dbReference>
<dbReference type="EMBL" id="SWJE01000001">
    <property type="protein sequence ID" value="TKC92736.1"/>
    <property type="molecule type" value="Genomic_DNA"/>
</dbReference>
<dbReference type="RefSeq" id="WP_136892517.1">
    <property type="nucleotide sequence ID" value="NZ_SWJE01000001.1"/>
</dbReference>
<dbReference type="PANTHER" id="PTHR44688">
    <property type="entry name" value="DNA-BINDING TRANSCRIPTIONAL ACTIVATOR DEVR_DOSR"/>
    <property type="match status" value="1"/>
</dbReference>
<dbReference type="Pfam" id="PF00196">
    <property type="entry name" value="GerE"/>
    <property type="match status" value="1"/>
</dbReference>
<dbReference type="SUPFAM" id="SSF46894">
    <property type="entry name" value="C-terminal effector domain of the bipartite response regulators"/>
    <property type="match status" value="1"/>
</dbReference>
<dbReference type="GO" id="GO:0003677">
    <property type="term" value="F:DNA binding"/>
    <property type="evidence" value="ECO:0007669"/>
    <property type="project" value="UniProtKB-KW"/>
</dbReference>
<dbReference type="PANTHER" id="PTHR44688:SF16">
    <property type="entry name" value="DNA-BINDING TRANSCRIPTIONAL ACTIVATOR DEVR_DOSR"/>
    <property type="match status" value="1"/>
</dbReference>
<comment type="caution">
    <text evidence="5">The sequence shown here is derived from an EMBL/GenBank/DDBJ whole genome shotgun (WGS) entry which is preliminary data.</text>
</comment>
<keyword evidence="6" id="KW-1185">Reference proteome</keyword>
<dbReference type="Gene3D" id="1.10.10.10">
    <property type="entry name" value="Winged helix-like DNA-binding domain superfamily/Winged helix DNA-binding domain"/>
    <property type="match status" value="1"/>
</dbReference>
<accession>A0A4U1IG35</accession>
<evidence type="ECO:0000256" key="2">
    <source>
        <dbReference type="ARBA" id="ARBA00023125"/>
    </source>
</evidence>
<organism evidence="5 6">
    <name type="scientific">Trinickia terrae</name>
    <dbReference type="NCBI Taxonomy" id="2571161"/>
    <lineage>
        <taxon>Bacteria</taxon>
        <taxon>Pseudomonadati</taxon>
        <taxon>Pseudomonadota</taxon>
        <taxon>Betaproteobacteria</taxon>
        <taxon>Burkholderiales</taxon>
        <taxon>Burkholderiaceae</taxon>
        <taxon>Trinickia</taxon>
    </lineage>
</organism>
<dbReference type="AlphaFoldDB" id="A0A4U1IG35"/>